<evidence type="ECO:0000256" key="1">
    <source>
        <dbReference type="SAM" id="MobiDB-lite"/>
    </source>
</evidence>
<feature type="region of interest" description="Disordered" evidence="1">
    <location>
        <begin position="130"/>
        <end position="227"/>
    </location>
</feature>
<feature type="signal peptide" evidence="2">
    <location>
        <begin position="1"/>
        <end position="19"/>
    </location>
</feature>
<protein>
    <submittedName>
        <fullName evidence="3">Uncharacterized protein</fullName>
    </submittedName>
</protein>
<feature type="compositionally biased region" description="Low complexity" evidence="1">
    <location>
        <begin position="212"/>
        <end position="224"/>
    </location>
</feature>
<dbReference type="OrthoDB" id="10589068at2759"/>
<keyword evidence="2" id="KW-0732">Signal</keyword>
<dbReference type="AlphaFoldDB" id="A0A165UEK0"/>
<feature type="compositionally biased region" description="Polar residues" evidence="1">
    <location>
        <begin position="134"/>
        <end position="155"/>
    </location>
</feature>
<accession>A0A165UEK0</accession>
<feature type="compositionally biased region" description="Gly residues" evidence="1">
    <location>
        <begin position="327"/>
        <end position="344"/>
    </location>
</feature>
<name>A0A165UEK0_9APHY</name>
<evidence type="ECO:0000313" key="4">
    <source>
        <dbReference type="Proteomes" id="UP000076727"/>
    </source>
</evidence>
<feature type="region of interest" description="Disordered" evidence="1">
    <location>
        <begin position="57"/>
        <end position="117"/>
    </location>
</feature>
<keyword evidence="4" id="KW-1185">Reference proteome</keyword>
<feature type="region of interest" description="Disordered" evidence="1">
    <location>
        <begin position="279"/>
        <end position="344"/>
    </location>
</feature>
<feature type="compositionally biased region" description="Basic and acidic residues" evidence="1">
    <location>
        <begin position="80"/>
        <end position="102"/>
    </location>
</feature>
<evidence type="ECO:0000313" key="3">
    <source>
        <dbReference type="EMBL" id="KZT74794.1"/>
    </source>
</evidence>
<sequence length="344" mass="34082">MRSPVVAFSLFAAAVSASASIPNSPDHDSGALSPKLDAVGFDDSGLKDYMYRRDTGTGLGISKSRASAPAHYKRASPARQHSDPAELEIRPEEPRISERPHPEPPVPGGATGCNPDTVSEESAVVATAADTRNENGGVSCSSSAQGASADSTTQDGSGNAKSPSAGPASGSTIFDPGLDGLFNQGQGGGASGSGSVTGNNAEPIQDTSVVHGTYPGYGTTRTTPQVPRGLSALTHEDAQNNLFEVVNGTTAVAAARSLPRTLSPDGAILDDVDPGVTGAPGESIYGDAIPGSGPQGGGADPGIPGPSDGGRVIESGNVVDSGSDTPGVGGHSRSGTARGGNGRS</sequence>
<feature type="compositionally biased region" description="Low complexity" evidence="1">
    <location>
        <begin position="156"/>
        <end position="184"/>
    </location>
</feature>
<dbReference type="Proteomes" id="UP000076727">
    <property type="component" value="Unassembled WGS sequence"/>
</dbReference>
<gene>
    <name evidence="3" type="ORF">DAEQUDRAFT_807113</name>
</gene>
<feature type="compositionally biased region" description="Low complexity" evidence="1">
    <location>
        <begin position="301"/>
        <end position="310"/>
    </location>
</feature>
<reference evidence="3 4" key="1">
    <citation type="journal article" date="2016" name="Mol. Biol. Evol.">
        <title>Comparative Genomics of Early-Diverging Mushroom-Forming Fungi Provides Insights into the Origins of Lignocellulose Decay Capabilities.</title>
        <authorList>
            <person name="Nagy L.G."/>
            <person name="Riley R."/>
            <person name="Tritt A."/>
            <person name="Adam C."/>
            <person name="Daum C."/>
            <person name="Floudas D."/>
            <person name="Sun H."/>
            <person name="Yadav J.S."/>
            <person name="Pangilinan J."/>
            <person name="Larsson K.H."/>
            <person name="Matsuura K."/>
            <person name="Barry K."/>
            <person name="Labutti K."/>
            <person name="Kuo R."/>
            <person name="Ohm R.A."/>
            <person name="Bhattacharya S.S."/>
            <person name="Shirouzu T."/>
            <person name="Yoshinaga Y."/>
            <person name="Martin F.M."/>
            <person name="Grigoriev I.V."/>
            <person name="Hibbett D.S."/>
        </authorList>
    </citation>
    <scope>NUCLEOTIDE SEQUENCE [LARGE SCALE GENOMIC DNA]</scope>
    <source>
        <strain evidence="3 4">L-15889</strain>
    </source>
</reference>
<evidence type="ECO:0000256" key="2">
    <source>
        <dbReference type="SAM" id="SignalP"/>
    </source>
</evidence>
<proteinExistence type="predicted"/>
<feature type="chain" id="PRO_5007867563" evidence="2">
    <location>
        <begin position="20"/>
        <end position="344"/>
    </location>
</feature>
<organism evidence="3 4">
    <name type="scientific">Daedalea quercina L-15889</name>
    <dbReference type="NCBI Taxonomy" id="1314783"/>
    <lineage>
        <taxon>Eukaryota</taxon>
        <taxon>Fungi</taxon>
        <taxon>Dikarya</taxon>
        <taxon>Basidiomycota</taxon>
        <taxon>Agaricomycotina</taxon>
        <taxon>Agaricomycetes</taxon>
        <taxon>Polyporales</taxon>
        <taxon>Fomitopsis</taxon>
    </lineage>
</organism>
<dbReference type="EMBL" id="KV429032">
    <property type="protein sequence ID" value="KZT74794.1"/>
    <property type="molecule type" value="Genomic_DNA"/>
</dbReference>